<keyword evidence="2" id="KW-1185">Reference proteome</keyword>
<comment type="caution">
    <text evidence="1">The sequence shown here is derived from an EMBL/GenBank/DDBJ whole genome shotgun (WGS) entry which is preliminary data.</text>
</comment>
<name>A0ACC5R157_9HYPH</name>
<dbReference type="EMBL" id="JAENHL010000006">
    <property type="protein sequence ID" value="MBK1866368.1"/>
    <property type="molecule type" value="Genomic_DNA"/>
</dbReference>
<sequence>MIAYKAGGTRVELTPLTVKPQILDGNPLEASRRIIDAPAGGPVRSGIYEVSRGKFVITFAFHELATVLEGTVELTDEAGNSVTYGPGDSWFCQKGEKVTWNVTSERLRKCFMAVDPDHVNRDGGLIEPLAYKGPDAQGAIPVIG</sequence>
<evidence type="ECO:0000313" key="2">
    <source>
        <dbReference type="Proteomes" id="UP000616151"/>
    </source>
</evidence>
<accession>A0ACC5R157</accession>
<reference evidence="1" key="1">
    <citation type="submission" date="2021-01" db="EMBL/GenBank/DDBJ databases">
        <authorList>
            <person name="Sun Q."/>
        </authorList>
    </citation>
    <scope>NUCLEOTIDE SEQUENCE</scope>
    <source>
        <strain evidence="1">YIM B02566</strain>
    </source>
</reference>
<gene>
    <name evidence="1" type="ORF">JHL16_08395</name>
</gene>
<proteinExistence type="predicted"/>
<organism evidence="1 2">
    <name type="scientific">Taklimakanibacter albus</name>
    <dbReference type="NCBI Taxonomy" id="2800327"/>
    <lineage>
        <taxon>Bacteria</taxon>
        <taxon>Pseudomonadati</taxon>
        <taxon>Pseudomonadota</taxon>
        <taxon>Alphaproteobacteria</taxon>
        <taxon>Hyphomicrobiales</taxon>
        <taxon>Aestuariivirgaceae</taxon>
        <taxon>Taklimakanibacter</taxon>
    </lineage>
</organism>
<evidence type="ECO:0000313" key="1">
    <source>
        <dbReference type="EMBL" id="MBK1866368.1"/>
    </source>
</evidence>
<protein>
    <submittedName>
        <fullName evidence="1">DUF861 domain-containing protein</fullName>
    </submittedName>
</protein>
<dbReference type="Proteomes" id="UP000616151">
    <property type="component" value="Unassembled WGS sequence"/>
</dbReference>